<proteinExistence type="inferred from homology"/>
<keyword evidence="2" id="KW-0396">Initiation factor</keyword>
<evidence type="ECO:0000256" key="2">
    <source>
        <dbReference type="ARBA" id="ARBA00022540"/>
    </source>
</evidence>
<dbReference type="Gene3D" id="3.30.30.170">
    <property type="match status" value="1"/>
</dbReference>
<keyword evidence="3" id="KW-0648">Protein biosynthesis</keyword>
<gene>
    <name evidence="5" type="ORF">Satyrvirus2_30</name>
</gene>
<dbReference type="SUPFAM" id="SSF75689">
    <property type="entry name" value="Zinc-binding domain of translation initiation factor 2 beta"/>
    <property type="match status" value="1"/>
</dbReference>
<evidence type="ECO:0000259" key="4">
    <source>
        <dbReference type="SMART" id="SM00653"/>
    </source>
</evidence>
<dbReference type="EMBL" id="MK072438">
    <property type="protein sequence ID" value="AYV85019.1"/>
    <property type="molecule type" value="Genomic_DNA"/>
</dbReference>
<evidence type="ECO:0000313" key="5">
    <source>
        <dbReference type="EMBL" id="AYV85019.1"/>
    </source>
</evidence>
<comment type="similarity">
    <text evidence="1">Belongs to the eIF-2-beta/eIF-5 family.</text>
</comment>
<evidence type="ECO:0000256" key="3">
    <source>
        <dbReference type="ARBA" id="ARBA00022917"/>
    </source>
</evidence>
<dbReference type="Pfam" id="PF01873">
    <property type="entry name" value="eIF-5_eIF-2B"/>
    <property type="match status" value="1"/>
</dbReference>
<dbReference type="InterPro" id="IPR002735">
    <property type="entry name" value="Transl_init_fac_IF2/IF5_dom"/>
</dbReference>
<feature type="domain" description="Translation initiation factor IF2/IF5" evidence="4">
    <location>
        <begin position="25"/>
        <end position="133"/>
    </location>
</feature>
<protein>
    <recommendedName>
        <fullName evidence="4">Translation initiation factor IF2/IF5 domain-containing protein</fullName>
    </recommendedName>
</protein>
<evidence type="ECO:0000256" key="1">
    <source>
        <dbReference type="ARBA" id="ARBA00010397"/>
    </source>
</evidence>
<organism evidence="5">
    <name type="scientific">Satyrvirus sp</name>
    <dbReference type="NCBI Taxonomy" id="2487771"/>
    <lineage>
        <taxon>Viruses</taxon>
        <taxon>Varidnaviria</taxon>
        <taxon>Bamfordvirae</taxon>
        <taxon>Nucleocytoviricota</taxon>
        <taxon>Megaviricetes</taxon>
        <taxon>Imitervirales</taxon>
        <taxon>Mimiviridae</taxon>
        <taxon>Megamimivirinae</taxon>
    </lineage>
</organism>
<dbReference type="SUPFAM" id="SSF100966">
    <property type="entry name" value="Translation initiation factor 2 beta, aIF2beta, N-terminal domain"/>
    <property type="match status" value="1"/>
</dbReference>
<name>A0A3G5AHY6_9VIRU</name>
<dbReference type="InterPro" id="IPR016189">
    <property type="entry name" value="Transl_init_fac_IF2/IF5_N"/>
</dbReference>
<sequence>MSQYPYSYDDMLYKLHVTKSAEDNYTKINLPAINVSRKNKLSIISNFFAYSEKLNRKKEDIADFFKRETGVANSINNQDQLIIQGNFNETKCETIMKNYIKQFVMCKQCKGLNSVLVKEDGLTYMECKQCLAKTSMGKI</sequence>
<accession>A0A3G5AHY6</accession>
<dbReference type="InterPro" id="IPR045196">
    <property type="entry name" value="IF2/IF5"/>
</dbReference>
<dbReference type="PANTHER" id="PTHR23001">
    <property type="entry name" value="EUKARYOTIC TRANSLATION INITIATION FACTOR"/>
    <property type="match status" value="1"/>
</dbReference>
<dbReference type="SMART" id="SM00653">
    <property type="entry name" value="eIF2B_5"/>
    <property type="match status" value="1"/>
</dbReference>
<dbReference type="InterPro" id="IPR016190">
    <property type="entry name" value="Transl_init_fac_IF2/IF5_Zn-bd"/>
</dbReference>
<reference evidence="5" key="1">
    <citation type="submission" date="2018-10" db="EMBL/GenBank/DDBJ databases">
        <title>Hidden diversity of soil giant viruses.</title>
        <authorList>
            <person name="Schulz F."/>
            <person name="Alteio L."/>
            <person name="Goudeau D."/>
            <person name="Ryan E.M."/>
            <person name="Malmstrom R.R."/>
            <person name="Blanchard J."/>
            <person name="Woyke T."/>
        </authorList>
    </citation>
    <scope>NUCLEOTIDE SEQUENCE</scope>
    <source>
        <strain evidence="5">SAV1</strain>
    </source>
</reference>